<proteinExistence type="predicted"/>
<organism evidence="1 2">
    <name type="scientific">Dreissena polymorpha</name>
    <name type="common">Zebra mussel</name>
    <name type="synonym">Mytilus polymorpha</name>
    <dbReference type="NCBI Taxonomy" id="45954"/>
    <lineage>
        <taxon>Eukaryota</taxon>
        <taxon>Metazoa</taxon>
        <taxon>Spiralia</taxon>
        <taxon>Lophotrochozoa</taxon>
        <taxon>Mollusca</taxon>
        <taxon>Bivalvia</taxon>
        <taxon>Autobranchia</taxon>
        <taxon>Heteroconchia</taxon>
        <taxon>Euheterodonta</taxon>
        <taxon>Imparidentia</taxon>
        <taxon>Neoheterodontei</taxon>
        <taxon>Myida</taxon>
        <taxon>Dreissenoidea</taxon>
        <taxon>Dreissenidae</taxon>
        <taxon>Dreissena</taxon>
    </lineage>
</organism>
<dbReference type="AlphaFoldDB" id="A0A9D4LYN8"/>
<name>A0A9D4LYN8_DREPO</name>
<reference evidence="1" key="1">
    <citation type="journal article" date="2019" name="bioRxiv">
        <title>The Genome of the Zebra Mussel, Dreissena polymorpha: A Resource for Invasive Species Research.</title>
        <authorList>
            <person name="McCartney M.A."/>
            <person name="Auch B."/>
            <person name="Kono T."/>
            <person name="Mallez S."/>
            <person name="Zhang Y."/>
            <person name="Obille A."/>
            <person name="Becker A."/>
            <person name="Abrahante J.E."/>
            <person name="Garbe J."/>
            <person name="Badalamenti J.P."/>
            <person name="Herman A."/>
            <person name="Mangelson H."/>
            <person name="Liachko I."/>
            <person name="Sullivan S."/>
            <person name="Sone E.D."/>
            <person name="Koren S."/>
            <person name="Silverstein K.A.T."/>
            <person name="Beckman K.B."/>
            <person name="Gohl D.M."/>
        </authorList>
    </citation>
    <scope>NUCLEOTIDE SEQUENCE</scope>
    <source>
        <strain evidence="1">Duluth1</strain>
        <tissue evidence="1">Whole animal</tissue>
    </source>
</reference>
<dbReference type="Proteomes" id="UP000828390">
    <property type="component" value="Unassembled WGS sequence"/>
</dbReference>
<gene>
    <name evidence="1" type="ORF">DPMN_030238</name>
</gene>
<keyword evidence="2" id="KW-1185">Reference proteome</keyword>
<dbReference type="EMBL" id="JAIWYP010000002">
    <property type="protein sequence ID" value="KAH3867113.1"/>
    <property type="molecule type" value="Genomic_DNA"/>
</dbReference>
<comment type="caution">
    <text evidence="1">The sequence shown here is derived from an EMBL/GenBank/DDBJ whole genome shotgun (WGS) entry which is preliminary data.</text>
</comment>
<evidence type="ECO:0000313" key="1">
    <source>
        <dbReference type="EMBL" id="KAH3867113.1"/>
    </source>
</evidence>
<reference evidence="1" key="2">
    <citation type="submission" date="2020-11" db="EMBL/GenBank/DDBJ databases">
        <authorList>
            <person name="McCartney M.A."/>
            <person name="Auch B."/>
            <person name="Kono T."/>
            <person name="Mallez S."/>
            <person name="Becker A."/>
            <person name="Gohl D.M."/>
            <person name="Silverstein K.A.T."/>
            <person name="Koren S."/>
            <person name="Bechman K.B."/>
            <person name="Herman A."/>
            <person name="Abrahante J.E."/>
            <person name="Garbe J."/>
        </authorList>
    </citation>
    <scope>NUCLEOTIDE SEQUENCE</scope>
    <source>
        <strain evidence="1">Duluth1</strain>
        <tissue evidence="1">Whole animal</tissue>
    </source>
</reference>
<evidence type="ECO:0000313" key="2">
    <source>
        <dbReference type="Proteomes" id="UP000828390"/>
    </source>
</evidence>
<protein>
    <submittedName>
        <fullName evidence="1">Uncharacterized protein</fullName>
    </submittedName>
</protein>
<sequence>MVKKICLELRVLLSNVPQMIRTQKSTWVACCLRSTGTRRRVRSSPRLSRYLGSSLTWPTTSPCVTT</sequence>
<accession>A0A9D4LYN8</accession>